<dbReference type="RefSeq" id="WP_380686962.1">
    <property type="nucleotide sequence ID" value="NZ_JBHRSS010000003.1"/>
</dbReference>
<organism evidence="1 2">
    <name type="scientific">Salinisphaera aquimarina</name>
    <dbReference type="NCBI Taxonomy" id="2094031"/>
    <lineage>
        <taxon>Bacteria</taxon>
        <taxon>Pseudomonadati</taxon>
        <taxon>Pseudomonadota</taxon>
        <taxon>Gammaproteobacteria</taxon>
        <taxon>Salinisphaerales</taxon>
        <taxon>Salinisphaeraceae</taxon>
        <taxon>Salinisphaera</taxon>
    </lineage>
</organism>
<gene>
    <name evidence="1" type="ORF">ACFOSU_04670</name>
</gene>
<keyword evidence="2" id="KW-1185">Reference proteome</keyword>
<dbReference type="EMBL" id="JBHRSS010000003">
    <property type="protein sequence ID" value="MFC3103180.1"/>
    <property type="molecule type" value="Genomic_DNA"/>
</dbReference>
<name>A0ABV7EMY3_9GAMM</name>
<protein>
    <submittedName>
        <fullName evidence="1">Uncharacterized protein</fullName>
    </submittedName>
</protein>
<comment type="caution">
    <text evidence="1">The sequence shown here is derived from an EMBL/GenBank/DDBJ whole genome shotgun (WGS) entry which is preliminary data.</text>
</comment>
<evidence type="ECO:0000313" key="2">
    <source>
        <dbReference type="Proteomes" id="UP001595462"/>
    </source>
</evidence>
<dbReference type="Proteomes" id="UP001595462">
    <property type="component" value="Unassembled WGS sequence"/>
</dbReference>
<reference evidence="2" key="1">
    <citation type="journal article" date="2019" name="Int. J. Syst. Evol. Microbiol.">
        <title>The Global Catalogue of Microorganisms (GCM) 10K type strain sequencing project: providing services to taxonomists for standard genome sequencing and annotation.</title>
        <authorList>
            <consortium name="The Broad Institute Genomics Platform"/>
            <consortium name="The Broad Institute Genome Sequencing Center for Infectious Disease"/>
            <person name="Wu L."/>
            <person name="Ma J."/>
        </authorList>
    </citation>
    <scope>NUCLEOTIDE SEQUENCE [LARGE SCALE GENOMIC DNA]</scope>
    <source>
        <strain evidence="2">KCTC 52640</strain>
    </source>
</reference>
<proteinExistence type="predicted"/>
<accession>A0ABV7EMY3</accession>
<evidence type="ECO:0000313" key="1">
    <source>
        <dbReference type="EMBL" id="MFC3103180.1"/>
    </source>
</evidence>
<sequence>MREDFIVAWIAAAGQMRGRCLAMEYGASDKKNNRCSGVPVLPLQAIVLIAVAKREPSFSSVCARSWPVCTRGALRVIVHRGGEWVINPRRP</sequence>